<evidence type="ECO:0000313" key="2">
    <source>
        <dbReference type="EMBL" id="QDP78309.1"/>
    </source>
</evidence>
<dbReference type="Gene3D" id="1.10.1070.20">
    <property type="match status" value="1"/>
</dbReference>
<name>A0A516NHG1_9NOCA</name>
<accession>A0A516NHG1</accession>
<gene>
    <name evidence="2" type="ORF">FOH10_05680</name>
</gene>
<feature type="region of interest" description="Disordered" evidence="1">
    <location>
        <begin position="66"/>
        <end position="141"/>
    </location>
</feature>
<dbReference type="EMBL" id="CP041695">
    <property type="protein sequence ID" value="QDP78309.1"/>
    <property type="molecule type" value="Genomic_DNA"/>
</dbReference>
<proteinExistence type="predicted"/>
<evidence type="ECO:0000313" key="3">
    <source>
        <dbReference type="Proteomes" id="UP000317039"/>
    </source>
</evidence>
<evidence type="ECO:0000256" key="1">
    <source>
        <dbReference type="SAM" id="MobiDB-lite"/>
    </source>
</evidence>
<feature type="compositionally biased region" description="Basic and acidic residues" evidence="1">
    <location>
        <begin position="90"/>
        <end position="99"/>
    </location>
</feature>
<reference evidence="2 3" key="1">
    <citation type="submission" date="2019-07" db="EMBL/GenBank/DDBJ databases">
        <title>Complete Genome Sequence and Methylome Analysis of Nocardia otitidis-caviarum NEB252.</title>
        <authorList>
            <person name="Fomenkov A."/>
            <person name="Anton B.P."/>
            <person name="Vincze T."/>
            <person name="Roberts R.J."/>
        </authorList>
    </citation>
    <scope>NUCLEOTIDE SEQUENCE [LARGE SCALE GENOMIC DNA]</scope>
    <source>
        <strain evidence="2 3">NEB252</strain>
    </source>
</reference>
<dbReference type="KEGG" id="nod:FOH10_05680"/>
<organism evidence="2 3">
    <name type="scientific">Nocardia otitidiscaviarum</name>
    <dbReference type="NCBI Taxonomy" id="1823"/>
    <lineage>
        <taxon>Bacteria</taxon>
        <taxon>Bacillati</taxon>
        <taxon>Actinomycetota</taxon>
        <taxon>Actinomycetes</taxon>
        <taxon>Mycobacteriales</taxon>
        <taxon>Nocardiaceae</taxon>
        <taxon>Nocardia</taxon>
    </lineage>
</organism>
<dbReference type="AlphaFoldDB" id="A0A516NHG1"/>
<protein>
    <submittedName>
        <fullName evidence="2">Uncharacterized protein</fullName>
    </submittedName>
</protein>
<feature type="compositionally biased region" description="Basic and acidic residues" evidence="1">
    <location>
        <begin position="123"/>
        <end position="140"/>
    </location>
</feature>
<dbReference type="Proteomes" id="UP000317039">
    <property type="component" value="Chromosome"/>
</dbReference>
<sequence>MPGAGSDGMSGLLSRLGQQILQRISTALQSGANQGAAPPMHHAAGELRATGSNAVGADRHNMRAVEGHFPSESPRHVPDTPPATATGYRPSREELEMRRGLSGPDPGRRVDSLHGPDATLGNDLERGQREKQVYRAESSDGSRYVVKPFTGEIRTRACIPAGGGAQGAREVATYRVDHLLGWDLVPPAGIADNAADFGPSAVMKFVESDEARSLEDYDIVDRHRMAVLDYITGNTDRHAGNYRTVVESDRIRPVAIDHSLTFPEYRDTEFGIRSDFISHYMNDRGPDAPSDGSLHSDVLRDVRALHPDQLRSALGDLGLSDDAIKGAVDRLVEIQQDGKITGREWRPGIIV</sequence>